<evidence type="ECO:0000313" key="3">
    <source>
        <dbReference type="Proteomes" id="UP001341281"/>
    </source>
</evidence>
<keyword evidence="3" id="KW-1185">Reference proteome</keyword>
<protein>
    <submittedName>
        <fullName evidence="2">Uncharacterized protein</fullName>
    </submittedName>
</protein>
<reference evidence="2 3" key="1">
    <citation type="submission" date="2024-02" db="EMBL/GenBank/DDBJ databases">
        <title>High-quality chromosome-scale genome assembly of Pensacola bahiagrass (Paspalum notatum Flugge var. saurae).</title>
        <authorList>
            <person name="Vega J.M."/>
            <person name="Podio M."/>
            <person name="Orjuela J."/>
            <person name="Siena L.A."/>
            <person name="Pessino S.C."/>
            <person name="Combes M.C."/>
            <person name="Mariac C."/>
            <person name="Albertini E."/>
            <person name="Pupilli F."/>
            <person name="Ortiz J.P.A."/>
            <person name="Leblanc O."/>
        </authorList>
    </citation>
    <scope>NUCLEOTIDE SEQUENCE [LARGE SCALE GENOMIC DNA]</scope>
    <source>
        <strain evidence="2">R1</strain>
        <tissue evidence="2">Leaf</tissue>
    </source>
</reference>
<dbReference type="PANTHER" id="PTHR33265:SF26">
    <property type="entry name" value="OS06G0554600 PROTEIN"/>
    <property type="match status" value="1"/>
</dbReference>
<dbReference type="Proteomes" id="UP001341281">
    <property type="component" value="Chromosome 06"/>
</dbReference>
<evidence type="ECO:0000256" key="1">
    <source>
        <dbReference type="SAM" id="MobiDB-lite"/>
    </source>
</evidence>
<dbReference type="EMBL" id="CP144750">
    <property type="protein sequence ID" value="WVZ79815.1"/>
    <property type="molecule type" value="Genomic_DNA"/>
</dbReference>
<organism evidence="2 3">
    <name type="scientific">Paspalum notatum var. saurae</name>
    <dbReference type="NCBI Taxonomy" id="547442"/>
    <lineage>
        <taxon>Eukaryota</taxon>
        <taxon>Viridiplantae</taxon>
        <taxon>Streptophyta</taxon>
        <taxon>Embryophyta</taxon>
        <taxon>Tracheophyta</taxon>
        <taxon>Spermatophyta</taxon>
        <taxon>Magnoliopsida</taxon>
        <taxon>Liliopsida</taxon>
        <taxon>Poales</taxon>
        <taxon>Poaceae</taxon>
        <taxon>PACMAD clade</taxon>
        <taxon>Panicoideae</taxon>
        <taxon>Andropogonodae</taxon>
        <taxon>Paspaleae</taxon>
        <taxon>Paspalinae</taxon>
        <taxon>Paspalum</taxon>
    </lineage>
</organism>
<name>A0AAQ3TUK6_PASNO</name>
<accession>A0AAQ3TUK6</accession>
<feature type="region of interest" description="Disordered" evidence="1">
    <location>
        <begin position="1"/>
        <end position="50"/>
    </location>
</feature>
<dbReference type="AlphaFoldDB" id="A0AAQ3TUK6"/>
<gene>
    <name evidence="2" type="ORF">U9M48_027349</name>
</gene>
<dbReference type="Pfam" id="PF05553">
    <property type="entry name" value="DUF761"/>
    <property type="match status" value="1"/>
</dbReference>
<dbReference type="InterPro" id="IPR008480">
    <property type="entry name" value="DUF761_pln"/>
</dbReference>
<proteinExistence type="predicted"/>
<evidence type="ECO:0000313" key="2">
    <source>
        <dbReference type="EMBL" id="WVZ79815.1"/>
    </source>
</evidence>
<dbReference type="PANTHER" id="PTHR33265">
    <property type="entry name" value="AVR9/CF-9 RAPIDLY ELICITED PROTEIN-RELATED"/>
    <property type="match status" value="1"/>
</dbReference>
<sequence>MPLNTPSPHLHPTRAETQTPKQLHKETKRSRQSPRAAQSRKPEQEIESRRRKLAVEEMAMESNMEPNMARRLWRVVRAVLLMLRKGVSKQKLAMDLHLLVHRSKIAGKALGNLMTTHSHNHHHNRAAPTAAAAAPQQFSCRALDPALAVVDPREVEFSCSNTPSNPSFYLNIIPTGKRRRRNNRRTHRGANGAEPGWYNYDASDIARVFEILNNNEQLVGDGGGGDAVEQPSPLALIATPSPALWASFGRTPAHVRQLKITDSPFPIRDDAAADSGQVDKEAEEFIKKFYEQLRKQQSLATATPDYGYGSYAGGFARPVSGMAC</sequence>